<evidence type="ECO:0000313" key="3">
    <source>
        <dbReference type="EMBL" id="MEQ2163176.1"/>
    </source>
</evidence>
<keyword evidence="1" id="KW-0472">Membrane</keyword>
<proteinExistence type="predicted"/>
<keyword evidence="1" id="KW-0812">Transmembrane</keyword>
<dbReference type="EMBL" id="JAHRIO010013629">
    <property type="protein sequence ID" value="MEQ2163176.1"/>
    <property type="molecule type" value="Genomic_DNA"/>
</dbReference>
<reference evidence="3 4" key="1">
    <citation type="submission" date="2021-06" db="EMBL/GenBank/DDBJ databases">
        <authorList>
            <person name="Palmer J.M."/>
        </authorList>
    </citation>
    <scope>NUCLEOTIDE SEQUENCE [LARGE SCALE GENOMIC DNA]</scope>
    <source>
        <strain evidence="3 4">GA_2019</strain>
        <tissue evidence="3">Muscle</tissue>
    </source>
</reference>
<keyword evidence="4" id="KW-1185">Reference proteome</keyword>
<dbReference type="PANTHER" id="PTHR38706:SF2">
    <property type="match status" value="1"/>
</dbReference>
<dbReference type="Proteomes" id="UP001476798">
    <property type="component" value="Unassembled WGS sequence"/>
</dbReference>
<sequence>TEMSIAATSFCLAVLLTLSSVYAAQRCLDSIDDLRDCHLFEHTNILALLHWFANEVYIEFNTIELTFDPDSDYGSHYYRNDERILEQLPAGYRYYTVGNINRYTSKPLPPCVVDAQSGSTEWNKARIVFLVRQGTREIDEVHITQHYSLYERHGSSYDPEHTYRVSTNLLRELRSHPFNEIPRLASRVQIEYSGKQDNSNQRPTRNYHDTENTCDTCVWITCALVISIIFIIIIALGVHFAGRK</sequence>
<feature type="transmembrane region" description="Helical" evidence="1">
    <location>
        <begin position="218"/>
        <end position="241"/>
    </location>
</feature>
<name>A0ABV0MVM0_9TELE</name>
<feature type="non-terminal residue" evidence="3">
    <location>
        <position position="1"/>
    </location>
</feature>
<dbReference type="PANTHER" id="PTHR38706">
    <property type="entry name" value="SI:CH211-198C19.1-RELATED"/>
    <property type="match status" value="1"/>
</dbReference>
<keyword evidence="1" id="KW-1133">Transmembrane helix</keyword>
<evidence type="ECO:0000256" key="1">
    <source>
        <dbReference type="SAM" id="Phobius"/>
    </source>
</evidence>
<accession>A0ABV0MVM0</accession>
<evidence type="ECO:0000313" key="4">
    <source>
        <dbReference type="Proteomes" id="UP001476798"/>
    </source>
</evidence>
<feature type="chain" id="PRO_5045256110" evidence="2">
    <location>
        <begin position="24"/>
        <end position="244"/>
    </location>
</feature>
<feature type="signal peptide" evidence="2">
    <location>
        <begin position="1"/>
        <end position="23"/>
    </location>
</feature>
<evidence type="ECO:0000256" key="2">
    <source>
        <dbReference type="SAM" id="SignalP"/>
    </source>
</evidence>
<comment type="caution">
    <text evidence="3">The sequence shown here is derived from an EMBL/GenBank/DDBJ whole genome shotgun (WGS) entry which is preliminary data.</text>
</comment>
<organism evidence="3 4">
    <name type="scientific">Goodea atripinnis</name>
    <dbReference type="NCBI Taxonomy" id="208336"/>
    <lineage>
        <taxon>Eukaryota</taxon>
        <taxon>Metazoa</taxon>
        <taxon>Chordata</taxon>
        <taxon>Craniata</taxon>
        <taxon>Vertebrata</taxon>
        <taxon>Euteleostomi</taxon>
        <taxon>Actinopterygii</taxon>
        <taxon>Neopterygii</taxon>
        <taxon>Teleostei</taxon>
        <taxon>Neoteleostei</taxon>
        <taxon>Acanthomorphata</taxon>
        <taxon>Ovalentaria</taxon>
        <taxon>Atherinomorphae</taxon>
        <taxon>Cyprinodontiformes</taxon>
        <taxon>Goodeidae</taxon>
        <taxon>Goodea</taxon>
    </lineage>
</organism>
<gene>
    <name evidence="3" type="ORF">GOODEAATRI_027575</name>
</gene>
<keyword evidence="2" id="KW-0732">Signal</keyword>
<protein>
    <submittedName>
        <fullName evidence="3">Uncharacterized protein</fullName>
    </submittedName>
</protein>